<keyword evidence="3" id="KW-1185">Reference proteome</keyword>
<protein>
    <submittedName>
        <fullName evidence="2">Uncharacterized protein</fullName>
    </submittedName>
</protein>
<sequence length="175" mass="18889">MGGASELGCPSLPSSRKRHGHGDGAIQGLRRLREDGGRTDPKPPLDIPTTINHSAPKNSPCSAAHSPADQAHKLRREEKSSTREERLQGPSPDDELTPCPQVTDPTGASSPGDPDMPSGCANVTDCRLSPSEASITIAKRTKALNHISPWALWCNGETVLLIQEQTRKCFEQVYY</sequence>
<gene>
    <name evidence="2" type="ORF">NDU88_005500</name>
</gene>
<dbReference type="AlphaFoldDB" id="A0AAV7L4S1"/>
<feature type="compositionally biased region" description="Basic and acidic residues" evidence="1">
    <location>
        <begin position="70"/>
        <end position="87"/>
    </location>
</feature>
<proteinExistence type="predicted"/>
<organism evidence="2 3">
    <name type="scientific">Pleurodeles waltl</name>
    <name type="common">Iberian ribbed newt</name>
    <dbReference type="NCBI Taxonomy" id="8319"/>
    <lineage>
        <taxon>Eukaryota</taxon>
        <taxon>Metazoa</taxon>
        <taxon>Chordata</taxon>
        <taxon>Craniata</taxon>
        <taxon>Vertebrata</taxon>
        <taxon>Euteleostomi</taxon>
        <taxon>Amphibia</taxon>
        <taxon>Batrachia</taxon>
        <taxon>Caudata</taxon>
        <taxon>Salamandroidea</taxon>
        <taxon>Salamandridae</taxon>
        <taxon>Pleurodelinae</taxon>
        <taxon>Pleurodeles</taxon>
    </lineage>
</organism>
<reference evidence="2" key="1">
    <citation type="journal article" date="2022" name="bioRxiv">
        <title>Sequencing and chromosome-scale assembly of the giantPleurodeles waltlgenome.</title>
        <authorList>
            <person name="Brown T."/>
            <person name="Elewa A."/>
            <person name="Iarovenko S."/>
            <person name="Subramanian E."/>
            <person name="Araus A.J."/>
            <person name="Petzold A."/>
            <person name="Susuki M."/>
            <person name="Suzuki K.-i.T."/>
            <person name="Hayashi T."/>
            <person name="Toyoda A."/>
            <person name="Oliveira C."/>
            <person name="Osipova E."/>
            <person name="Leigh N.D."/>
            <person name="Simon A."/>
            <person name="Yun M.H."/>
        </authorList>
    </citation>
    <scope>NUCLEOTIDE SEQUENCE</scope>
    <source>
        <strain evidence="2">20211129_DDA</strain>
        <tissue evidence="2">Liver</tissue>
    </source>
</reference>
<comment type="caution">
    <text evidence="2">The sequence shown here is derived from an EMBL/GenBank/DDBJ whole genome shotgun (WGS) entry which is preliminary data.</text>
</comment>
<evidence type="ECO:0000313" key="3">
    <source>
        <dbReference type="Proteomes" id="UP001066276"/>
    </source>
</evidence>
<feature type="compositionally biased region" description="Basic and acidic residues" evidence="1">
    <location>
        <begin position="31"/>
        <end position="43"/>
    </location>
</feature>
<evidence type="ECO:0000313" key="2">
    <source>
        <dbReference type="EMBL" id="KAJ1085367.1"/>
    </source>
</evidence>
<dbReference type="Proteomes" id="UP001066276">
    <property type="component" value="Chromosome 12"/>
</dbReference>
<accession>A0AAV7L4S1</accession>
<evidence type="ECO:0000256" key="1">
    <source>
        <dbReference type="SAM" id="MobiDB-lite"/>
    </source>
</evidence>
<feature type="region of interest" description="Disordered" evidence="1">
    <location>
        <begin position="1"/>
        <end position="120"/>
    </location>
</feature>
<feature type="compositionally biased region" description="Polar residues" evidence="1">
    <location>
        <begin position="49"/>
        <end position="61"/>
    </location>
</feature>
<name>A0AAV7L4S1_PLEWA</name>
<dbReference type="EMBL" id="JANPWB010000016">
    <property type="protein sequence ID" value="KAJ1085367.1"/>
    <property type="molecule type" value="Genomic_DNA"/>
</dbReference>